<feature type="transmembrane region" description="Helical" evidence="6">
    <location>
        <begin position="6"/>
        <end position="29"/>
    </location>
</feature>
<dbReference type="PANTHER" id="PTHR30086">
    <property type="entry name" value="ARGININE EXPORTER PROTEIN ARGO"/>
    <property type="match status" value="1"/>
</dbReference>
<dbReference type="InterPro" id="IPR001123">
    <property type="entry name" value="LeuE-type"/>
</dbReference>
<evidence type="ECO:0000256" key="6">
    <source>
        <dbReference type="SAM" id="Phobius"/>
    </source>
</evidence>
<protein>
    <submittedName>
        <fullName evidence="7">Lysine transporter LysE</fullName>
    </submittedName>
</protein>
<name>A0A1Y0ELI3_9BURK</name>
<accession>A0A1Y0ELI3</accession>
<dbReference type="EMBL" id="CP021455">
    <property type="protein sequence ID" value="ARU04219.1"/>
    <property type="molecule type" value="Genomic_DNA"/>
</dbReference>
<comment type="subcellular location">
    <subcellularLocation>
        <location evidence="1">Cell membrane</location>
        <topology evidence="1">Multi-pass membrane protein</topology>
    </subcellularLocation>
</comment>
<feature type="transmembrane region" description="Helical" evidence="6">
    <location>
        <begin position="41"/>
        <end position="66"/>
    </location>
</feature>
<keyword evidence="5 6" id="KW-0472">Membrane</keyword>
<dbReference type="Pfam" id="PF01810">
    <property type="entry name" value="LysE"/>
    <property type="match status" value="1"/>
</dbReference>
<sequence length="220" mass="23265">MDWLHLFVPIALAHFLALLSPGPDFFLLVKTSLRHSARVGLGAALGIAMGNAVYIGLCLVGVGALLSRSVPLMIGLKLAGGLFLMWLGWKALRARRADYAALAQSDSVPVQAERGAFVRAWAAGLASALLNPKNLLFYLSLFTVVLTPGVGLGVQLGLGVWMTAVVLAWDAAIVLLLAKPVVRRRFARMAFVLDKLTGLVLGGMGTRIVQTVLVPAKAGT</sequence>
<keyword evidence="8" id="KW-1185">Reference proteome</keyword>
<evidence type="ECO:0000313" key="7">
    <source>
        <dbReference type="EMBL" id="ARU04219.1"/>
    </source>
</evidence>
<feature type="transmembrane region" description="Helical" evidence="6">
    <location>
        <begin position="72"/>
        <end position="89"/>
    </location>
</feature>
<dbReference type="RefSeq" id="WP_087278344.1">
    <property type="nucleotide sequence ID" value="NZ_CP021455.1"/>
</dbReference>
<evidence type="ECO:0000256" key="2">
    <source>
        <dbReference type="ARBA" id="ARBA00022475"/>
    </source>
</evidence>
<dbReference type="GO" id="GO:0005886">
    <property type="term" value="C:plasma membrane"/>
    <property type="evidence" value="ECO:0007669"/>
    <property type="project" value="UniProtKB-SubCell"/>
</dbReference>
<feature type="transmembrane region" description="Helical" evidence="6">
    <location>
        <begin position="160"/>
        <end position="178"/>
    </location>
</feature>
<dbReference type="Proteomes" id="UP000196138">
    <property type="component" value="Chromosome"/>
</dbReference>
<dbReference type="PANTHER" id="PTHR30086:SF17">
    <property type="entry name" value="LYSE FAMILY TRANSLOCATOR"/>
    <property type="match status" value="1"/>
</dbReference>
<keyword evidence="3 6" id="KW-0812">Transmembrane</keyword>
<keyword evidence="2" id="KW-1003">Cell membrane</keyword>
<evidence type="ECO:0000256" key="4">
    <source>
        <dbReference type="ARBA" id="ARBA00022989"/>
    </source>
</evidence>
<gene>
    <name evidence="7" type="ORF">CCO03_05590</name>
</gene>
<keyword evidence="4 6" id="KW-1133">Transmembrane helix</keyword>
<dbReference type="KEGG" id="cser:CCO03_05590"/>
<evidence type="ECO:0000256" key="3">
    <source>
        <dbReference type="ARBA" id="ARBA00022692"/>
    </source>
</evidence>
<evidence type="ECO:0000313" key="8">
    <source>
        <dbReference type="Proteomes" id="UP000196138"/>
    </source>
</evidence>
<dbReference type="GO" id="GO:0015171">
    <property type="term" value="F:amino acid transmembrane transporter activity"/>
    <property type="evidence" value="ECO:0007669"/>
    <property type="project" value="TreeGrafter"/>
</dbReference>
<reference evidence="7 8" key="1">
    <citation type="submission" date="2017-05" db="EMBL/GenBank/DDBJ databases">
        <authorList>
            <person name="Song R."/>
            <person name="Chenine A.L."/>
            <person name="Ruprecht R.M."/>
        </authorList>
    </citation>
    <scope>NUCLEOTIDE SEQUENCE [LARGE SCALE GENOMIC DNA]</scope>
    <source>
        <strain evidence="7 8">DSM 26136</strain>
    </source>
</reference>
<proteinExistence type="predicted"/>
<organism evidence="7 8">
    <name type="scientific">Comamonas serinivorans</name>
    <dbReference type="NCBI Taxonomy" id="1082851"/>
    <lineage>
        <taxon>Bacteria</taxon>
        <taxon>Pseudomonadati</taxon>
        <taxon>Pseudomonadota</taxon>
        <taxon>Betaproteobacteria</taxon>
        <taxon>Burkholderiales</taxon>
        <taxon>Comamonadaceae</taxon>
        <taxon>Comamonas</taxon>
    </lineage>
</organism>
<evidence type="ECO:0000256" key="5">
    <source>
        <dbReference type="ARBA" id="ARBA00023136"/>
    </source>
</evidence>
<dbReference type="OrthoDB" id="581870at2"/>
<evidence type="ECO:0000256" key="1">
    <source>
        <dbReference type="ARBA" id="ARBA00004651"/>
    </source>
</evidence>
<feature type="transmembrane region" description="Helical" evidence="6">
    <location>
        <begin position="135"/>
        <end position="154"/>
    </location>
</feature>
<dbReference type="AlphaFoldDB" id="A0A1Y0ELI3"/>